<evidence type="ECO:0000256" key="7">
    <source>
        <dbReference type="ARBA" id="ARBA00022817"/>
    </source>
</evidence>
<evidence type="ECO:0000256" key="1">
    <source>
        <dbReference type="ARBA" id="ARBA00004514"/>
    </source>
</evidence>
<comment type="pathway">
    <text evidence="2">Porphyrin-containing compound metabolism; chlorophyll degradation.</text>
</comment>
<dbReference type="Pfam" id="PF07224">
    <property type="entry name" value="Chlorophyllase"/>
    <property type="match status" value="1"/>
</dbReference>
<dbReference type="AlphaFoldDB" id="A0A2I0X7F8"/>
<keyword evidence="10" id="KW-1185">Reference proteome</keyword>
<gene>
    <name evidence="9" type="primary">CLH2</name>
    <name evidence="9" type="ORF">MA16_Dca010904</name>
</gene>
<dbReference type="EMBL" id="KZ502082">
    <property type="protein sequence ID" value="PKU83811.1"/>
    <property type="molecule type" value="Genomic_DNA"/>
</dbReference>
<dbReference type="InterPro" id="IPR017395">
    <property type="entry name" value="Chlorophyllase-like"/>
</dbReference>
<name>A0A2I0X7F8_9ASPA</name>
<dbReference type="STRING" id="906689.A0A2I0X7F8"/>
<dbReference type="FunFam" id="3.40.50.1820:FF:000159">
    <property type="entry name" value="Chlorophyllase-2, chloroplastic"/>
    <property type="match status" value="1"/>
</dbReference>
<keyword evidence="7" id="KW-0881">Chlorophyll catabolism</keyword>
<dbReference type="PANTHER" id="PTHR33428">
    <property type="entry name" value="CHLOROPHYLLASE-2, CHLOROPLASTIC"/>
    <property type="match status" value="1"/>
</dbReference>
<dbReference type="GO" id="GO:0005829">
    <property type="term" value="C:cytosol"/>
    <property type="evidence" value="ECO:0007669"/>
    <property type="project" value="UniProtKB-SubCell"/>
</dbReference>
<dbReference type="EC" id="3.1.1.14" evidence="4"/>
<keyword evidence="6" id="KW-0378">Hydrolase</keyword>
<evidence type="ECO:0000313" key="9">
    <source>
        <dbReference type="EMBL" id="PKU83811.1"/>
    </source>
</evidence>
<reference evidence="9 10" key="2">
    <citation type="journal article" date="2017" name="Nature">
        <title>The Apostasia genome and the evolution of orchids.</title>
        <authorList>
            <person name="Zhang G.Q."/>
            <person name="Liu K.W."/>
            <person name="Li Z."/>
            <person name="Lohaus R."/>
            <person name="Hsiao Y.Y."/>
            <person name="Niu S.C."/>
            <person name="Wang J.Y."/>
            <person name="Lin Y.C."/>
            <person name="Xu Q."/>
            <person name="Chen L.J."/>
            <person name="Yoshida K."/>
            <person name="Fujiwara S."/>
            <person name="Wang Z.W."/>
            <person name="Zhang Y.Q."/>
            <person name="Mitsuda N."/>
            <person name="Wang M."/>
            <person name="Liu G.H."/>
            <person name="Pecoraro L."/>
            <person name="Huang H.X."/>
            <person name="Xiao X.J."/>
            <person name="Lin M."/>
            <person name="Wu X.Y."/>
            <person name="Wu W.L."/>
            <person name="Chen Y.Y."/>
            <person name="Chang S.B."/>
            <person name="Sakamoto S."/>
            <person name="Ohme-Takagi M."/>
            <person name="Yagi M."/>
            <person name="Zeng S.J."/>
            <person name="Shen C.Y."/>
            <person name="Yeh C.M."/>
            <person name="Luo Y.B."/>
            <person name="Tsai W.C."/>
            <person name="Van de Peer Y."/>
            <person name="Liu Z.J."/>
        </authorList>
    </citation>
    <scope>NUCLEOTIDE SEQUENCE [LARGE SCALE GENOMIC DNA]</scope>
    <source>
        <tissue evidence="9">The whole plant</tissue>
    </source>
</reference>
<comment type="catalytic activity">
    <reaction evidence="8">
        <text>a chlorophyll + H2O = a chlorophyllide + phytol + H(+)</text>
        <dbReference type="Rhea" id="RHEA:19605"/>
        <dbReference type="ChEBI" id="CHEBI:15377"/>
        <dbReference type="ChEBI" id="CHEBI:15378"/>
        <dbReference type="ChEBI" id="CHEBI:17327"/>
        <dbReference type="ChEBI" id="CHEBI:139291"/>
        <dbReference type="ChEBI" id="CHEBI:139292"/>
        <dbReference type="EC" id="3.1.1.14"/>
    </reaction>
    <physiologicalReaction direction="left-to-right" evidence="8">
        <dbReference type="Rhea" id="RHEA:19606"/>
    </physiologicalReaction>
</comment>
<dbReference type="SUPFAM" id="SSF53474">
    <property type="entry name" value="alpha/beta-Hydrolases"/>
    <property type="match status" value="1"/>
</dbReference>
<dbReference type="OrthoDB" id="2093222at2759"/>
<protein>
    <recommendedName>
        <fullName evidence="4">chlorophyllase</fullName>
        <ecNumber evidence="4">3.1.1.14</ecNumber>
    </recommendedName>
</protein>
<evidence type="ECO:0000313" key="10">
    <source>
        <dbReference type="Proteomes" id="UP000233837"/>
    </source>
</evidence>
<keyword evidence="5" id="KW-0963">Cytoplasm</keyword>
<comment type="similarity">
    <text evidence="3">Belongs to the AB hydrolase superfamily. Lipase family.</text>
</comment>
<accession>A0A2I0X7F8</accession>
<dbReference type="UniPathway" id="UPA00674"/>
<dbReference type="PANTHER" id="PTHR33428:SF2">
    <property type="entry name" value="CHLOROPHYLLASE-2"/>
    <property type="match status" value="1"/>
</dbReference>
<evidence type="ECO:0000256" key="6">
    <source>
        <dbReference type="ARBA" id="ARBA00022801"/>
    </source>
</evidence>
<reference evidence="9 10" key="1">
    <citation type="journal article" date="2016" name="Sci. Rep.">
        <title>The Dendrobium catenatum Lindl. genome sequence provides insights into polysaccharide synthase, floral development and adaptive evolution.</title>
        <authorList>
            <person name="Zhang G.Q."/>
            <person name="Xu Q."/>
            <person name="Bian C."/>
            <person name="Tsai W.C."/>
            <person name="Yeh C.M."/>
            <person name="Liu K.W."/>
            <person name="Yoshida K."/>
            <person name="Zhang L.S."/>
            <person name="Chang S.B."/>
            <person name="Chen F."/>
            <person name="Shi Y."/>
            <person name="Su Y.Y."/>
            <person name="Zhang Y.Q."/>
            <person name="Chen L.J."/>
            <person name="Yin Y."/>
            <person name="Lin M."/>
            <person name="Huang H."/>
            <person name="Deng H."/>
            <person name="Wang Z.W."/>
            <person name="Zhu S.L."/>
            <person name="Zhao X."/>
            <person name="Deng C."/>
            <person name="Niu S.C."/>
            <person name="Huang J."/>
            <person name="Wang M."/>
            <person name="Liu G.H."/>
            <person name="Yang H.J."/>
            <person name="Xiao X.J."/>
            <person name="Hsiao Y.Y."/>
            <person name="Wu W.L."/>
            <person name="Chen Y.Y."/>
            <person name="Mitsuda N."/>
            <person name="Ohme-Takagi M."/>
            <person name="Luo Y.B."/>
            <person name="Van de Peer Y."/>
            <person name="Liu Z.J."/>
        </authorList>
    </citation>
    <scope>NUCLEOTIDE SEQUENCE [LARGE SCALE GENOMIC DNA]</scope>
    <source>
        <tissue evidence="9">The whole plant</tissue>
    </source>
</reference>
<proteinExistence type="inferred from homology"/>
<evidence type="ECO:0000256" key="5">
    <source>
        <dbReference type="ARBA" id="ARBA00022490"/>
    </source>
</evidence>
<evidence type="ECO:0000256" key="4">
    <source>
        <dbReference type="ARBA" id="ARBA00013226"/>
    </source>
</evidence>
<dbReference type="Gene3D" id="3.40.50.1820">
    <property type="entry name" value="alpha/beta hydrolase"/>
    <property type="match status" value="1"/>
</dbReference>
<sequence>MNMSTTVSSVFKLGKYTVNLLSVSNKNSASVSPPPPKPLLVSTPSDEGEFPVLIFLHGTFLCNSFYSQLLQHISSHGYIVVAPQLYIVTGSDATKDISDAAEVTDWLVKGLVKILPNNVQPNLCKLGIAGHSRGGKVAFALALGYAKTSLTFSALLAVDPVDGTSKGNQTNPPILTYIPSSFELKMAALVIGSGLGEFKRNCLLPPCAPEGVSHQEFYDECRAPACHLVAKEYGHMDTLDDDTKGIVGKASYCLCAKGKTREPMRNFVGGVMVAFMRAYLNGDMEDLLTLKGDPDLAIPIGVSIASFQLE</sequence>
<organism evidence="9 10">
    <name type="scientific">Dendrobium catenatum</name>
    <dbReference type="NCBI Taxonomy" id="906689"/>
    <lineage>
        <taxon>Eukaryota</taxon>
        <taxon>Viridiplantae</taxon>
        <taxon>Streptophyta</taxon>
        <taxon>Embryophyta</taxon>
        <taxon>Tracheophyta</taxon>
        <taxon>Spermatophyta</taxon>
        <taxon>Magnoliopsida</taxon>
        <taxon>Liliopsida</taxon>
        <taxon>Asparagales</taxon>
        <taxon>Orchidaceae</taxon>
        <taxon>Epidendroideae</taxon>
        <taxon>Malaxideae</taxon>
        <taxon>Dendrobiinae</taxon>
        <taxon>Dendrobium</taxon>
    </lineage>
</organism>
<dbReference type="Proteomes" id="UP000233837">
    <property type="component" value="Unassembled WGS sequence"/>
</dbReference>
<evidence type="ECO:0000256" key="8">
    <source>
        <dbReference type="ARBA" id="ARBA00053022"/>
    </source>
</evidence>
<dbReference type="GO" id="GO:0047746">
    <property type="term" value="F:chlorophyllase activity"/>
    <property type="evidence" value="ECO:0007669"/>
    <property type="project" value="UniProtKB-EC"/>
</dbReference>
<dbReference type="GO" id="GO:0015996">
    <property type="term" value="P:chlorophyll catabolic process"/>
    <property type="evidence" value="ECO:0007669"/>
    <property type="project" value="UniProtKB-UniPathway"/>
</dbReference>
<evidence type="ECO:0000256" key="3">
    <source>
        <dbReference type="ARBA" id="ARBA00010701"/>
    </source>
</evidence>
<dbReference type="InterPro" id="IPR029058">
    <property type="entry name" value="AB_hydrolase_fold"/>
</dbReference>
<evidence type="ECO:0000256" key="2">
    <source>
        <dbReference type="ARBA" id="ARBA00005212"/>
    </source>
</evidence>
<comment type="subcellular location">
    <subcellularLocation>
        <location evidence="1">Cytoplasm</location>
        <location evidence="1">Cytosol</location>
    </subcellularLocation>
</comment>